<dbReference type="GO" id="GO:0000160">
    <property type="term" value="P:phosphorelay signal transduction system"/>
    <property type="evidence" value="ECO:0007669"/>
    <property type="project" value="InterPro"/>
</dbReference>
<evidence type="ECO:0000256" key="3">
    <source>
        <dbReference type="ARBA" id="ARBA00024867"/>
    </source>
</evidence>
<keyword evidence="2" id="KW-0597">Phosphoprotein</keyword>
<evidence type="ECO:0000256" key="2">
    <source>
        <dbReference type="ARBA" id="ARBA00022553"/>
    </source>
</evidence>
<gene>
    <name evidence="4" type="ORF">EHE19_008130</name>
</gene>
<dbReference type="InterPro" id="IPR001789">
    <property type="entry name" value="Sig_transdc_resp-reg_receiver"/>
</dbReference>
<dbReference type="Pfam" id="PF00072">
    <property type="entry name" value="Response_reg"/>
    <property type="match status" value="1"/>
</dbReference>
<reference evidence="4 5" key="1">
    <citation type="submission" date="2020-09" db="EMBL/GenBank/DDBJ databases">
        <title>Characterization and genome sequencing of Ruminiclostridium sp. nov. MA18.</title>
        <authorList>
            <person name="Rettenmaier R."/>
            <person name="Kowollik M.-L."/>
            <person name="Liebl W."/>
            <person name="Zverlov V."/>
        </authorList>
    </citation>
    <scope>NUCLEOTIDE SEQUENCE [LARGE SCALE GENOMIC DNA]</scope>
    <source>
        <strain evidence="4 5">MA18</strain>
    </source>
</reference>
<dbReference type="Proteomes" id="UP000306409">
    <property type="component" value="Chromosome"/>
</dbReference>
<dbReference type="InterPro" id="IPR050595">
    <property type="entry name" value="Bact_response_regulator"/>
</dbReference>
<dbReference type="CDD" id="cd00156">
    <property type="entry name" value="REC"/>
    <property type="match status" value="1"/>
</dbReference>
<evidence type="ECO:0000313" key="5">
    <source>
        <dbReference type="Proteomes" id="UP000306409"/>
    </source>
</evidence>
<dbReference type="PANTHER" id="PTHR44591">
    <property type="entry name" value="STRESS RESPONSE REGULATOR PROTEIN 1"/>
    <property type="match status" value="1"/>
</dbReference>
<dbReference type="KEGG" id="rher:EHE19_008130"/>
<dbReference type="RefSeq" id="WP_137696412.1">
    <property type="nucleotide sequence ID" value="NZ_CP061336.1"/>
</dbReference>
<dbReference type="PANTHER" id="PTHR44591:SF3">
    <property type="entry name" value="RESPONSE REGULATORY DOMAIN-CONTAINING PROTEIN"/>
    <property type="match status" value="1"/>
</dbReference>
<dbReference type="InterPro" id="IPR011006">
    <property type="entry name" value="CheY-like_superfamily"/>
</dbReference>
<evidence type="ECO:0000256" key="1">
    <source>
        <dbReference type="ARBA" id="ARBA00018672"/>
    </source>
</evidence>
<comment type="function">
    <text evidence="3">May play the central regulatory role in sporulation. It may be an element of the effector pathway responsible for the activation of sporulation genes in response to nutritional stress. Spo0A may act in concert with spo0H (a sigma factor) to control the expression of some genes that are critical to the sporulation process.</text>
</comment>
<evidence type="ECO:0000313" key="4">
    <source>
        <dbReference type="EMBL" id="QNU68360.1"/>
    </source>
</evidence>
<dbReference type="OrthoDB" id="1681561at2"/>
<sequence>MVSTILVTDDNALDNAILRNYLYREHVNFVSALNGKEALDLLESRNIDIIILDLEMPVLDGFGFLELFSKTDLYREIPIILASSAEKEVYEKAFAYDIFDFIKKPLTQTDKLVFINKIRKALEFRKMKLELNKLKAIV</sequence>
<organism evidence="4 5">
    <name type="scientific">Ruminiclostridium herbifermentans</name>
    <dbReference type="NCBI Taxonomy" id="2488810"/>
    <lineage>
        <taxon>Bacteria</taxon>
        <taxon>Bacillati</taxon>
        <taxon>Bacillota</taxon>
        <taxon>Clostridia</taxon>
        <taxon>Eubacteriales</taxon>
        <taxon>Oscillospiraceae</taxon>
        <taxon>Ruminiclostridium</taxon>
    </lineage>
</organism>
<protein>
    <recommendedName>
        <fullName evidence="1">Stage 0 sporulation protein A homolog</fullName>
    </recommendedName>
</protein>
<dbReference type="Gene3D" id="3.40.50.2300">
    <property type="match status" value="1"/>
</dbReference>
<proteinExistence type="predicted"/>
<dbReference type="PROSITE" id="PS50110">
    <property type="entry name" value="RESPONSE_REGULATORY"/>
    <property type="match status" value="1"/>
</dbReference>
<accession>A0A4U7JL57</accession>
<dbReference type="EMBL" id="CP061336">
    <property type="protein sequence ID" value="QNU68360.1"/>
    <property type="molecule type" value="Genomic_DNA"/>
</dbReference>
<name>A0A4U7JL57_9FIRM</name>
<keyword evidence="5" id="KW-1185">Reference proteome</keyword>
<dbReference type="SUPFAM" id="SSF52172">
    <property type="entry name" value="CheY-like"/>
    <property type="match status" value="1"/>
</dbReference>
<dbReference type="AlphaFoldDB" id="A0A4U7JL57"/>
<dbReference type="SMART" id="SM00448">
    <property type="entry name" value="REC"/>
    <property type="match status" value="1"/>
</dbReference>